<feature type="compositionally biased region" description="Basic residues" evidence="1">
    <location>
        <begin position="421"/>
        <end position="432"/>
    </location>
</feature>
<keyword evidence="5" id="KW-1185">Reference proteome</keyword>
<dbReference type="Proteomes" id="UP000807306">
    <property type="component" value="Unassembled WGS sequence"/>
</dbReference>
<dbReference type="OrthoDB" id="2502001at2759"/>
<keyword evidence="3" id="KW-0732">Signal</keyword>
<feature type="signal peptide" evidence="3">
    <location>
        <begin position="1"/>
        <end position="17"/>
    </location>
</feature>
<evidence type="ECO:0000313" key="5">
    <source>
        <dbReference type="Proteomes" id="UP000807306"/>
    </source>
</evidence>
<evidence type="ECO:0000256" key="1">
    <source>
        <dbReference type="SAM" id="MobiDB-lite"/>
    </source>
</evidence>
<comment type="caution">
    <text evidence="4">The sequence shown here is derived from an EMBL/GenBank/DDBJ whole genome shotgun (WGS) entry which is preliminary data.</text>
</comment>
<dbReference type="AlphaFoldDB" id="A0A9P6ET86"/>
<proteinExistence type="predicted"/>
<reference evidence="4" key="1">
    <citation type="submission" date="2020-11" db="EMBL/GenBank/DDBJ databases">
        <authorList>
            <consortium name="DOE Joint Genome Institute"/>
            <person name="Ahrendt S."/>
            <person name="Riley R."/>
            <person name="Andreopoulos W."/>
            <person name="Labutti K."/>
            <person name="Pangilinan J."/>
            <person name="Ruiz-Duenas F.J."/>
            <person name="Barrasa J.M."/>
            <person name="Sanchez-Garcia M."/>
            <person name="Camarero S."/>
            <person name="Miyauchi S."/>
            <person name="Serrano A."/>
            <person name="Linde D."/>
            <person name="Babiker R."/>
            <person name="Drula E."/>
            <person name="Ayuso-Fernandez I."/>
            <person name="Pacheco R."/>
            <person name="Padilla G."/>
            <person name="Ferreira P."/>
            <person name="Barriuso J."/>
            <person name="Kellner H."/>
            <person name="Castanera R."/>
            <person name="Alfaro M."/>
            <person name="Ramirez L."/>
            <person name="Pisabarro A.G."/>
            <person name="Kuo A."/>
            <person name="Tritt A."/>
            <person name="Lipzen A."/>
            <person name="He G."/>
            <person name="Yan M."/>
            <person name="Ng V."/>
            <person name="Cullen D."/>
            <person name="Martin F."/>
            <person name="Rosso M.-N."/>
            <person name="Henrissat B."/>
            <person name="Hibbett D."/>
            <person name="Martinez A.T."/>
            <person name="Grigoriev I.V."/>
        </authorList>
    </citation>
    <scope>NUCLEOTIDE SEQUENCE</scope>
    <source>
        <strain evidence="4">CBS 506.95</strain>
    </source>
</reference>
<name>A0A9P6ET86_9AGAR</name>
<gene>
    <name evidence="4" type="ORF">CPB83DRAFT_842556</name>
</gene>
<evidence type="ECO:0000256" key="2">
    <source>
        <dbReference type="SAM" id="Phobius"/>
    </source>
</evidence>
<dbReference type="EMBL" id="MU157825">
    <property type="protein sequence ID" value="KAF9534584.1"/>
    <property type="molecule type" value="Genomic_DNA"/>
</dbReference>
<feature type="chain" id="PRO_5040479749" evidence="3">
    <location>
        <begin position="18"/>
        <end position="432"/>
    </location>
</feature>
<feature type="compositionally biased region" description="Pro residues" evidence="1">
    <location>
        <begin position="360"/>
        <end position="383"/>
    </location>
</feature>
<organism evidence="4 5">
    <name type="scientific">Crepidotus variabilis</name>
    <dbReference type="NCBI Taxonomy" id="179855"/>
    <lineage>
        <taxon>Eukaryota</taxon>
        <taxon>Fungi</taxon>
        <taxon>Dikarya</taxon>
        <taxon>Basidiomycota</taxon>
        <taxon>Agaricomycotina</taxon>
        <taxon>Agaricomycetes</taxon>
        <taxon>Agaricomycetidae</taxon>
        <taxon>Agaricales</taxon>
        <taxon>Agaricineae</taxon>
        <taxon>Crepidotaceae</taxon>
        <taxon>Crepidotus</taxon>
    </lineage>
</organism>
<evidence type="ECO:0000256" key="3">
    <source>
        <dbReference type="SAM" id="SignalP"/>
    </source>
</evidence>
<keyword evidence="2" id="KW-0812">Transmembrane</keyword>
<keyword evidence="2" id="KW-0472">Membrane</keyword>
<feature type="transmembrane region" description="Helical" evidence="2">
    <location>
        <begin position="279"/>
        <end position="296"/>
    </location>
</feature>
<evidence type="ECO:0000313" key="4">
    <source>
        <dbReference type="EMBL" id="KAF9534584.1"/>
    </source>
</evidence>
<feature type="region of interest" description="Disordered" evidence="1">
    <location>
        <begin position="304"/>
        <end position="432"/>
    </location>
</feature>
<accession>A0A9P6ET86</accession>
<feature type="compositionally biased region" description="Low complexity" evidence="1">
    <location>
        <begin position="327"/>
        <end position="337"/>
    </location>
</feature>
<sequence length="432" mass="47829">MKISVFSLLLLVGTTSAQYFSAGWTPGQKAPEPEPVPEVAAFIPGQSLQGFTLHAEGPESAAPPSASSAKPLSFWNLFDMKNILTSGPAVALFDRFGVNITERVGLADKLWDDRVTLITDQNYQDAIVNEEMTAEEEKARTWVILVSAQAVKQDEISKHIDKVFDSAFNQTQIAGDLPNVKWGRIDYNDVTYLTTKWAVWRAPYLIIITDRGQSLRFYHHYQLRFREENLRFFLKENQHLLTPPWSTSFAPGGEYEFIMDFAATYLTKFYNIVVVIPKWLLLMISGGIGTLIIGLMHKPSKKNQVETKQQATKAVETPKVAEKRGPSQPQVQKQSSKQKGKAKEVYPPTPAPATTSAPPTQQPKPTVPAPTAAKPPSPKPVPVTPAKQEPFVAPLLPKPAITTPGTTDSERESSVPPTGKRSARQRKTNKKA</sequence>
<protein>
    <submittedName>
        <fullName evidence="4">Uncharacterized protein</fullName>
    </submittedName>
</protein>
<keyword evidence="2" id="KW-1133">Transmembrane helix</keyword>